<name>A0A0A8K439_9HYPH</name>
<evidence type="ECO:0000313" key="2">
    <source>
        <dbReference type="EMBL" id="BAQ17708.1"/>
    </source>
</evidence>
<dbReference type="PROSITE" id="PS00636">
    <property type="entry name" value="DNAJ_1"/>
    <property type="match status" value="1"/>
</dbReference>
<dbReference type="GO" id="GO:0031072">
    <property type="term" value="F:heat shock protein binding"/>
    <property type="evidence" value="ECO:0007669"/>
    <property type="project" value="TreeGrafter"/>
</dbReference>
<accession>A0A0A8K439</accession>
<dbReference type="AlphaFoldDB" id="A0A0A8K439"/>
<dbReference type="PRINTS" id="PR00625">
    <property type="entry name" value="JDOMAIN"/>
</dbReference>
<reference evidence="2 3" key="1">
    <citation type="submission" date="2014-09" db="EMBL/GenBank/DDBJ databases">
        <title>Genome sequencing of Methyloceanibacter caenitepidi Gela4.</title>
        <authorList>
            <person name="Takeuchi M."/>
            <person name="Susumu S."/>
            <person name="Kamagata Y."/>
            <person name="Oshima K."/>
            <person name="Hattori M."/>
            <person name="Iwasaki W."/>
        </authorList>
    </citation>
    <scope>NUCLEOTIDE SEQUENCE [LARGE SCALE GENOMIC DNA]</scope>
    <source>
        <strain evidence="2 3">Gela4</strain>
    </source>
</reference>
<keyword evidence="3" id="KW-1185">Reference proteome</keyword>
<dbReference type="InterPro" id="IPR018253">
    <property type="entry name" value="DnaJ_domain_CS"/>
</dbReference>
<protein>
    <submittedName>
        <fullName evidence="2">Chaperone protein DnaJ</fullName>
    </submittedName>
</protein>
<dbReference type="SUPFAM" id="SSF46565">
    <property type="entry name" value="Chaperone J-domain"/>
    <property type="match status" value="1"/>
</dbReference>
<dbReference type="PROSITE" id="PS50076">
    <property type="entry name" value="DNAJ_2"/>
    <property type="match status" value="1"/>
</dbReference>
<dbReference type="KEGG" id="mcg:GL4_2267"/>
<dbReference type="Pfam" id="PF00226">
    <property type="entry name" value="DnaJ"/>
    <property type="match status" value="1"/>
</dbReference>
<dbReference type="STRING" id="1384459.GL4_2267"/>
<dbReference type="PANTHER" id="PTHR44144:SF1">
    <property type="entry name" value="DNAJ HOMOLOG SUBFAMILY C MEMBER 9"/>
    <property type="match status" value="1"/>
</dbReference>
<evidence type="ECO:0000259" key="1">
    <source>
        <dbReference type="PROSITE" id="PS50076"/>
    </source>
</evidence>
<gene>
    <name evidence="2" type="ORF">GL4_2267</name>
</gene>
<dbReference type="SMART" id="SM00271">
    <property type="entry name" value="DnaJ"/>
    <property type="match status" value="1"/>
</dbReference>
<dbReference type="Proteomes" id="UP000031643">
    <property type="component" value="Chromosome"/>
</dbReference>
<dbReference type="InterPro" id="IPR001623">
    <property type="entry name" value="DnaJ_domain"/>
</dbReference>
<dbReference type="EMBL" id="AP014648">
    <property type="protein sequence ID" value="BAQ17708.1"/>
    <property type="molecule type" value="Genomic_DNA"/>
</dbReference>
<dbReference type="HOGENOM" id="CLU_1314570_0_0_5"/>
<feature type="domain" description="J" evidence="1">
    <location>
        <begin position="3"/>
        <end position="64"/>
    </location>
</feature>
<dbReference type="InterPro" id="IPR036869">
    <property type="entry name" value="J_dom_sf"/>
</dbReference>
<organism evidence="2 3">
    <name type="scientific">Methyloceanibacter caenitepidi</name>
    <dbReference type="NCBI Taxonomy" id="1384459"/>
    <lineage>
        <taxon>Bacteria</taxon>
        <taxon>Pseudomonadati</taxon>
        <taxon>Pseudomonadota</taxon>
        <taxon>Alphaproteobacteria</taxon>
        <taxon>Hyphomicrobiales</taxon>
        <taxon>Hyphomicrobiaceae</taxon>
        <taxon>Methyloceanibacter</taxon>
    </lineage>
</organism>
<dbReference type="GO" id="GO:0005737">
    <property type="term" value="C:cytoplasm"/>
    <property type="evidence" value="ECO:0007669"/>
    <property type="project" value="TreeGrafter"/>
</dbReference>
<dbReference type="Gene3D" id="1.10.287.110">
    <property type="entry name" value="DnaJ domain"/>
    <property type="match status" value="1"/>
</dbReference>
<evidence type="ECO:0000313" key="3">
    <source>
        <dbReference type="Proteomes" id="UP000031643"/>
    </source>
</evidence>
<proteinExistence type="predicted"/>
<dbReference type="InterPro" id="IPR052594">
    <property type="entry name" value="J_domain-containing_protein"/>
</dbReference>
<sequence>MIDLYKILGIKRTAPRKDIHKAYRKKAKTAHPDVGGSVEAFNQLVVAYSVLSDEDRRAHYDKTGEVELAQPDNRDGGAIEIIAEKLGLIIHAEQDLATLDVGALIEQAIKDDIAARKASVAHQQRAGERLARLRARAKRKEDGEGDLVARVLDWHEVAIQGQIKKNEGLIGHLERALVLLEDYSFADETAASAPSEEVVEALNDILVSLDELAAILNTSPSRAEAMPKEAEPTAFG</sequence>
<dbReference type="CDD" id="cd06257">
    <property type="entry name" value="DnaJ"/>
    <property type="match status" value="1"/>
</dbReference>
<dbReference type="PANTHER" id="PTHR44144">
    <property type="entry name" value="DNAJ HOMOLOG SUBFAMILY C MEMBER 9"/>
    <property type="match status" value="1"/>
</dbReference>